<dbReference type="OrthoDB" id="6777263at2759"/>
<keyword evidence="1" id="KW-0694">RNA-binding</keyword>
<feature type="compositionally biased region" description="Basic residues" evidence="2">
    <location>
        <begin position="238"/>
        <end position="249"/>
    </location>
</feature>
<proteinExistence type="predicted"/>
<feature type="domain" description="K Homology" evidence="3">
    <location>
        <begin position="100"/>
        <end position="198"/>
    </location>
</feature>
<dbReference type="SMART" id="SM00322">
    <property type="entry name" value="KH"/>
    <property type="match status" value="1"/>
</dbReference>
<dbReference type="InterPro" id="IPR004087">
    <property type="entry name" value="KH_dom"/>
</dbReference>
<feature type="region of interest" description="Disordered" evidence="2">
    <location>
        <begin position="222"/>
        <end position="266"/>
    </location>
</feature>
<evidence type="ECO:0000259" key="3">
    <source>
        <dbReference type="SMART" id="SM00322"/>
    </source>
</evidence>
<evidence type="ECO:0000256" key="1">
    <source>
        <dbReference type="ARBA" id="ARBA00022884"/>
    </source>
</evidence>
<dbReference type="SUPFAM" id="SSF54791">
    <property type="entry name" value="Eukaryotic type KH-domain (KH-domain type I)"/>
    <property type="match status" value="1"/>
</dbReference>
<dbReference type="STRING" id="268474.A0A0V1MMT8"/>
<dbReference type="GO" id="GO:0005634">
    <property type="term" value="C:nucleus"/>
    <property type="evidence" value="ECO:0007669"/>
    <property type="project" value="TreeGrafter"/>
</dbReference>
<dbReference type="InterPro" id="IPR055256">
    <property type="entry name" value="KH_1_KHDC4/BBP-like"/>
</dbReference>
<feature type="compositionally biased region" description="Basic and acidic residues" evidence="2">
    <location>
        <begin position="256"/>
        <end position="266"/>
    </location>
</feature>
<comment type="caution">
    <text evidence="4">The sequence shown here is derived from an EMBL/GenBank/DDBJ whole genome shotgun (WGS) entry which is preliminary data.</text>
</comment>
<protein>
    <submittedName>
        <fullName evidence="4">KH domain-containing, RNA-binding, signal transduction-associated protein 2</fullName>
    </submittedName>
</protein>
<dbReference type="GO" id="GO:0003729">
    <property type="term" value="F:mRNA binding"/>
    <property type="evidence" value="ECO:0007669"/>
    <property type="project" value="TreeGrafter"/>
</dbReference>
<name>A0A0V1MMT8_9BILA</name>
<reference evidence="4 5" key="1">
    <citation type="submission" date="2015-01" db="EMBL/GenBank/DDBJ databases">
        <title>Evolution of Trichinella species and genotypes.</title>
        <authorList>
            <person name="Korhonen P.K."/>
            <person name="Edoardo P."/>
            <person name="Giuseppe L.R."/>
            <person name="Gasser R.B."/>
        </authorList>
    </citation>
    <scope>NUCLEOTIDE SEQUENCE [LARGE SCALE GENOMIC DNA]</scope>
    <source>
        <strain evidence="4">ISS1980</strain>
    </source>
</reference>
<dbReference type="PANTHER" id="PTHR11208:SF42">
    <property type="entry name" value="QUAKING RELATED 54B, ISOFORM E"/>
    <property type="match status" value="1"/>
</dbReference>
<dbReference type="Gene3D" id="3.30.1370.10">
    <property type="entry name" value="K Homology domain, type 1"/>
    <property type="match status" value="1"/>
</dbReference>
<dbReference type="InterPro" id="IPR036612">
    <property type="entry name" value="KH_dom_type_1_sf"/>
</dbReference>
<gene>
    <name evidence="4" type="primary">khdrbs2</name>
    <name evidence="4" type="ORF">T10_12846</name>
</gene>
<dbReference type="AlphaFoldDB" id="A0A0V1MMT8"/>
<dbReference type="InterPro" id="IPR045071">
    <property type="entry name" value="BBP-like"/>
</dbReference>
<sequence>MLILIELTAVSISTFSFSLRLTTTGFKIISIELRTSTSAMPKNEVSGNNEISEYVRDLKAQKELVDPSLNLVHEILENEIVRSTNFGEPEYLDIYANKVIRVVRKVALPVKECPDVNFVGKLLGPGGGTVKFVQQTADVKISIMGRGSVRDPEEEDRLLRSGDPKYKHLKDDLHVRISAYGVPSDAYKKLGVAINQIQQILFDDGNQANYKYSEMSRNAFMNSGGGFRQRGTAPLGRGAHRGRMRRGGRRGGIGRGFEHDATVHFN</sequence>
<accession>A0A0V1MMT8</accession>
<keyword evidence="5" id="KW-1185">Reference proteome</keyword>
<dbReference type="EMBL" id="JYDO01000071">
    <property type="protein sequence ID" value="KRZ72924.1"/>
    <property type="molecule type" value="Genomic_DNA"/>
</dbReference>
<dbReference type="Pfam" id="PF22675">
    <property type="entry name" value="KH-I_KHDC4-BBP"/>
    <property type="match status" value="1"/>
</dbReference>
<organism evidence="4 5">
    <name type="scientific">Trichinella papuae</name>
    <dbReference type="NCBI Taxonomy" id="268474"/>
    <lineage>
        <taxon>Eukaryota</taxon>
        <taxon>Metazoa</taxon>
        <taxon>Ecdysozoa</taxon>
        <taxon>Nematoda</taxon>
        <taxon>Enoplea</taxon>
        <taxon>Dorylaimia</taxon>
        <taxon>Trichinellida</taxon>
        <taxon>Trichinellidae</taxon>
        <taxon>Trichinella</taxon>
    </lineage>
</organism>
<dbReference type="Proteomes" id="UP000054843">
    <property type="component" value="Unassembled WGS sequence"/>
</dbReference>
<evidence type="ECO:0000313" key="5">
    <source>
        <dbReference type="Proteomes" id="UP000054843"/>
    </source>
</evidence>
<evidence type="ECO:0000313" key="4">
    <source>
        <dbReference type="EMBL" id="KRZ72924.1"/>
    </source>
</evidence>
<dbReference type="GO" id="GO:0000381">
    <property type="term" value="P:regulation of alternative mRNA splicing, via spliceosome"/>
    <property type="evidence" value="ECO:0007669"/>
    <property type="project" value="TreeGrafter"/>
</dbReference>
<dbReference type="PANTHER" id="PTHR11208">
    <property type="entry name" value="RNA-BINDING PROTEIN RELATED"/>
    <property type="match status" value="1"/>
</dbReference>
<evidence type="ECO:0000256" key="2">
    <source>
        <dbReference type="SAM" id="MobiDB-lite"/>
    </source>
</evidence>